<dbReference type="EC" id="2.4.-.-" evidence="11"/>
<evidence type="ECO:0000256" key="9">
    <source>
        <dbReference type="SAM" id="Phobius"/>
    </source>
</evidence>
<accession>A0AAU8KJS8</accession>
<comment type="subcellular location">
    <subcellularLocation>
        <location evidence="1">Cell membrane</location>
        <topology evidence="1">Multi-pass membrane protein</topology>
    </subcellularLocation>
</comment>
<dbReference type="PANTHER" id="PTHR33908">
    <property type="entry name" value="MANNOSYLTRANSFERASE YKCB-RELATED"/>
    <property type="match status" value="1"/>
</dbReference>
<evidence type="ECO:0000256" key="4">
    <source>
        <dbReference type="ARBA" id="ARBA00022679"/>
    </source>
</evidence>
<keyword evidence="6 9" id="KW-1133">Transmembrane helix</keyword>
<feature type="transmembrane region" description="Helical" evidence="9">
    <location>
        <begin position="229"/>
        <end position="248"/>
    </location>
</feature>
<feature type="transmembrane region" description="Helical" evidence="9">
    <location>
        <begin position="268"/>
        <end position="285"/>
    </location>
</feature>
<protein>
    <submittedName>
        <fullName evidence="11">Glycosyltransferase family 39 protein</fullName>
        <ecNumber evidence="11">2.4.-.-</ecNumber>
    </submittedName>
</protein>
<keyword evidence="3 11" id="KW-0328">Glycosyltransferase</keyword>
<keyword evidence="5 9" id="KW-0812">Transmembrane</keyword>
<dbReference type="PANTHER" id="PTHR33908:SF3">
    <property type="entry name" value="UNDECAPRENYL PHOSPHATE-ALPHA-4-AMINO-4-DEOXY-L-ARABINOSE ARABINOSYL TRANSFERASE"/>
    <property type="match status" value="1"/>
</dbReference>
<organism evidence="11">
    <name type="scientific">Streptomyces sp. JL1001</name>
    <dbReference type="NCBI Taxonomy" id="3078227"/>
    <lineage>
        <taxon>Bacteria</taxon>
        <taxon>Bacillati</taxon>
        <taxon>Actinomycetota</taxon>
        <taxon>Actinomycetes</taxon>
        <taxon>Kitasatosporales</taxon>
        <taxon>Streptomycetaceae</taxon>
        <taxon>Streptomyces</taxon>
    </lineage>
</organism>
<dbReference type="AlphaFoldDB" id="A0AAU8KJS8"/>
<dbReference type="Pfam" id="PF13231">
    <property type="entry name" value="PMT_2"/>
    <property type="match status" value="1"/>
</dbReference>
<evidence type="ECO:0000256" key="5">
    <source>
        <dbReference type="ARBA" id="ARBA00022692"/>
    </source>
</evidence>
<feature type="domain" description="Glycosyltransferase RgtA/B/C/D-like" evidence="10">
    <location>
        <begin position="99"/>
        <end position="250"/>
    </location>
</feature>
<dbReference type="GO" id="GO:0016763">
    <property type="term" value="F:pentosyltransferase activity"/>
    <property type="evidence" value="ECO:0007669"/>
    <property type="project" value="TreeGrafter"/>
</dbReference>
<dbReference type="GO" id="GO:0005886">
    <property type="term" value="C:plasma membrane"/>
    <property type="evidence" value="ECO:0007669"/>
    <property type="project" value="UniProtKB-SubCell"/>
</dbReference>
<evidence type="ECO:0000256" key="6">
    <source>
        <dbReference type="ARBA" id="ARBA00022989"/>
    </source>
</evidence>
<feature type="region of interest" description="Disordered" evidence="8">
    <location>
        <begin position="19"/>
        <end position="41"/>
    </location>
</feature>
<keyword evidence="7 9" id="KW-0472">Membrane</keyword>
<evidence type="ECO:0000256" key="2">
    <source>
        <dbReference type="ARBA" id="ARBA00022475"/>
    </source>
</evidence>
<proteinExistence type="predicted"/>
<reference evidence="11" key="1">
    <citation type="submission" date="2023-10" db="EMBL/GenBank/DDBJ databases">
        <title>Complete genome sequence of Streptomyces sp. JL1001.</title>
        <authorList>
            <person name="Jiang L."/>
        </authorList>
    </citation>
    <scope>NUCLEOTIDE SEQUENCE</scope>
    <source>
        <strain evidence="11">JL1001</strain>
    </source>
</reference>
<dbReference type="InterPro" id="IPR050297">
    <property type="entry name" value="LipidA_mod_glycosyltrf_83"/>
</dbReference>
<dbReference type="GO" id="GO:0009103">
    <property type="term" value="P:lipopolysaccharide biosynthetic process"/>
    <property type="evidence" value="ECO:0007669"/>
    <property type="project" value="UniProtKB-ARBA"/>
</dbReference>
<keyword evidence="4 11" id="KW-0808">Transferase</keyword>
<evidence type="ECO:0000259" key="10">
    <source>
        <dbReference type="Pfam" id="PF13231"/>
    </source>
</evidence>
<feature type="transmembrane region" description="Helical" evidence="9">
    <location>
        <begin position="115"/>
        <end position="136"/>
    </location>
</feature>
<feature type="transmembrane region" description="Helical" evidence="9">
    <location>
        <begin position="326"/>
        <end position="343"/>
    </location>
</feature>
<evidence type="ECO:0000256" key="8">
    <source>
        <dbReference type="SAM" id="MobiDB-lite"/>
    </source>
</evidence>
<dbReference type="RefSeq" id="WP_354597645.1">
    <property type="nucleotide sequence ID" value="NZ_CP136798.1"/>
</dbReference>
<feature type="transmembrane region" description="Helical" evidence="9">
    <location>
        <begin position="198"/>
        <end position="217"/>
    </location>
</feature>
<feature type="transmembrane region" description="Helical" evidence="9">
    <location>
        <begin position="43"/>
        <end position="61"/>
    </location>
</feature>
<name>A0AAU8KJS8_9ACTN</name>
<evidence type="ECO:0000313" key="11">
    <source>
        <dbReference type="EMBL" id="XCN15891.1"/>
    </source>
</evidence>
<dbReference type="EMBL" id="CP136798">
    <property type="protein sequence ID" value="XCN15891.1"/>
    <property type="molecule type" value="Genomic_DNA"/>
</dbReference>
<gene>
    <name evidence="11" type="ORF">R1Y80_20645</name>
</gene>
<sequence length="501" mass="52150">MRTPIASSVTGVDIVTAPATTPVPAAPRDSPATHRPSSSRRSVACALAPAATALALGLWGIRREGSLWSDEAVTYEVAHRSASDIWRLLAEADVVHGLHYFFMHAVFACWEGGSVALRLPSVLAVASTAAGVGLLGRRLAGTRAGLLAGLVLPLLPTMQRYAQEGRSYALVCALMTWGTWLLLNALDVGGRKHWTGYGAVMLTAGLLHELALLGLMAHGITVALSRERLRPWAVTAAAVTAGLAPIALFSATQSGQVAWIGAPDASDLLAFAGTALLGTVCARLCRARNSAPAAVGVPALALPLLLLPAGLLLALSPLRPLYVDRYVLFGSIGLALLVGAALARCRRGTTAIASLMLAATVLLPFSHDLRTPGSRSDDVTAVAEAVQKMSASGDGLLFTPARRAWLLATPDAYAHLDDLALASSPAASGTLFGTEVTPAEIHARMLTFQRIVAVQDAVGEPGDSTGRGATKVATLQAHFEVCATRRVTRAQITVYARPGLC</sequence>
<dbReference type="InterPro" id="IPR038731">
    <property type="entry name" value="RgtA/B/C-like"/>
</dbReference>
<feature type="transmembrane region" description="Helical" evidence="9">
    <location>
        <begin position="292"/>
        <end position="314"/>
    </location>
</feature>
<feature type="transmembrane region" description="Helical" evidence="9">
    <location>
        <begin position="168"/>
        <end position="186"/>
    </location>
</feature>
<evidence type="ECO:0000256" key="1">
    <source>
        <dbReference type="ARBA" id="ARBA00004651"/>
    </source>
</evidence>
<dbReference type="GO" id="GO:0010041">
    <property type="term" value="P:response to iron(III) ion"/>
    <property type="evidence" value="ECO:0007669"/>
    <property type="project" value="TreeGrafter"/>
</dbReference>
<keyword evidence="2" id="KW-1003">Cell membrane</keyword>
<evidence type="ECO:0000256" key="3">
    <source>
        <dbReference type="ARBA" id="ARBA00022676"/>
    </source>
</evidence>
<evidence type="ECO:0000256" key="7">
    <source>
        <dbReference type="ARBA" id="ARBA00023136"/>
    </source>
</evidence>